<comment type="caution">
    <text evidence="2">The sequence shown here is derived from an EMBL/GenBank/DDBJ whole genome shotgun (WGS) entry which is preliminary data.</text>
</comment>
<evidence type="ECO:0000259" key="1">
    <source>
        <dbReference type="Pfam" id="PF06985"/>
    </source>
</evidence>
<protein>
    <submittedName>
        <fullName evidence="2">Heterokaryon incompatibility protein-domain-containing protein</fullName>
    </submittedName>
</protein>
<sequence length="665" mass="74538">MTTEDPLCQYCVQIELDPNILESHGYRQVTWTLGPGSRVKQSQCPFCKLVVRASFRSELSDTEEVKVKWFAGGGTRPRVFSLLSHFAHATITFSAATPNPDIYGHSVCYLRQVRNPTIDLTFVNNCLAVCSSQHGTQCNVPFDKTTAFPGLPHLRLIDVQRDCIVKVNAPIHVQYVALSYVWGGKPVYKTTTANVASLPQDGALGNGKLSLPSTIRDAIALVLGLGLQYLWIDALCLVQDDMKDLAAGIAVMDEVYERSWFTIVAACGKDADAGLSGVQPGSRDETQLCAEVKPGIHLGIDLPLEAALQQTVYSTRGWTYQEQLLSRRSLFFVDDRAVFRCRQAEHSEDHADTFGTGELKNSDLSLLTETVNMPDPTMDFSFMLLYYTRRNFTNESDVLKAMDGLMRRFSERMKCPFFEGLPTACFDVFVLFTSLGSLFRRRKEFPSYSWTGWRGEIHHENDVIGTSAREMNEWLACKTCIIWYHRMPGATPQLVWDFGTDRSFPIHDPAYVGYRGHRQPFKPPPSVQVDASRTQPSTDVPVTNTSLPEYPLLQFWTLAVYFYVDALSRKEHTPAWRAITTGPGHSSPCGSLMIDGYEDSKPFFESKGVLELILLSEDPAGTKYYVMLLEWKDGVAERRGMGSIEKDSVSRSLSPGPVWKEILLA</sequence>
<dbReference type="AlphaFoldDB" id="A0AAN6WKW9"/>
<dbReference type="PANTHER" id="PTHR33112">
    <property type="entry name" value="DOMAIN PROTEIN, PUTATIVE-RELATED"/>
    <property type="match status" value="1"/>
</dbReference>
<organism evidence="2 3">
    <name type="scientific">Podospora australis</name>
    <dbReference type="NCBI Taxonomy" id="1536484"/>
    <lineage>
        <taxon>Eukaryota</taxon>
        <taxon>Fungi</taxon>
        <taxon>Dikarya</taxon>
        <taxon>Ascomycota</taxon>
        <taxon>Pezizomycotina</taxon>
        <taxon>Sordariomycetes</taxon>
        <taxon>Sordariomycetidae</taxon>
        <taxon>Sordariales</taxon>
        <taxon>Podosporaceae</taxon>
        <taxon>Podospora</taxon>
    </lineage>
</organism>
<gene>
    <name evidence="2" type="ORF">QBC35DRAFT_468230</name>
</gene>
<evidence type="ECO:0000313" key="2">
    <source>
        <dbReference type="EMBL" id="KAK4182247.1"/>
    </source>
</evidence>
<reference evidence="2" key="1">
    <citation type="journal article" date="2023" name="Mol. Phylogenet. Evol.">
        <title>Genome-scale phylogeny and comparative genomics of the fungal order Sordariales.</title>
        <authorList>
            <person name="Hensen N."/>
            <person name="Bonometti L."/>
            <person name="Westerberg I."/>
            <person name="Brannstrom I.O."/>
            <person name="Guillou S."/>
            <person name="Cros-Aarteil S."/>
            <person name="Calhoun S."/>
            <person name="Haridas S."/>
            <person name="Kuo A."/>
            <person name="Mondo S."/>
            <person name="Pangilinan J."/>
            <person name="Riley R."/>
            <person name="LaButti K."/>
            <person name="Andreopoulos B."/>
            <person name="Lipzen A."/>
            <person name="Chen C."/>
            <person name="Yan M."/>
            <person name="Daum C."/>
            <person name="Ng V."/>
            <person name="Clum A."/>
            <person name="Steindorff A."/>
            <person name="Ohm R.A."/>
            <person name="Martin F."/>
            <person name="Silar P."/>
            <person name="Natvig D.O."/>
            <person name="Lalanne C."/>
            <person name="Gautier V."/>
            <person name="Ament-Velasquez S.L."/>
            <person name="Kruys A."/>
            <person name="Hutchinson M.I."/>
            <person name="Powell A.J."/>
            <person name="Barry K."/>
            <person name="Miller A.N."/>
            <person name="Grigoriev I.V."/>
            <person name="Debuchy R."/>
            <person name="Gladieux P."/>
            <person name="Hiltunen Thoren M."/>
            <person name="Johannesson H."/>
        </authorList>
    </citation>
    <scope>NUCLEOTIDE SEQUENCE</scope>
    <source>
        <strain evidence="2">PSN309</strain>
    </source>
</reference>
<dbReference type="Pfam" id="PF06985">
    <property type="entry name" value="HET"/>
    <property type="match status" value="1"/>
</dbReference>
<proteinExistence type="predicted"/>
<accession>A0AAN6WKW9</accession>
<evidence type="ECO:0000313" key="3">
    <source>
        <dbReference type="Proteomes" id="UP001302126"/>
    </source>
</evidence>
<keyword evidence="3" id="KW-1185">Reference proteome</keyword>
<dbReference type="PANTHER" id="PTHR33112:SF12">
    <property type="entry name" value="HETEROKARYON INCOMPATIBILITY DOMAIN-CONTAINING PROTEIN"/>
    <property type="match status" value="1"/>
</dbReference>
<dbReference type="Proteomes" id="UP001302126">
    <property type="component" value="Unassembled WGS sequence"/>
</dbReference>
<dbReference type="EMBL" id="MU864701">
    <property type="protein sequence ID" value="KAK4182247.1"/>
    <property type="molecule type" value="Genomic_DNA"/>
</dbReference>
<name>A0AAN6WKW9_9PEZI</name>
<dbReference type="InterPro" id="IPR010730">
    <property type="entry name" value="HET"/>
</dbReference>
<feature type="domain" description="Heterokaryon incompatibility" evidence="1">
    <location>
        <begin position="175"/>
        <end position="322"/>
    </location>
</feature>
<reference evidence="2" key="2">
    <citation type="submission" date="2023-05" db="EMBL/GenBank/DDBJ databases">
        <authorList>
            <consortium name="Lawrence Berkeley National Laboratory"/>
            <person name="Steindorff A."/>
            <person name="Hensen N."/>
            <person name="Bonometti L."/>
            <person name="Westerberg I."/>
            <person name="Brannstrom I.O."/>
            <person name="Guillou S."/>
            <person name="Cros-Aarteil S."/>
            <person name="Calhoun S."/>
            <person name="Haridas S."/>
            <person name="Kuo A."/>
            <person name="Mondo S."/>
            <person name="Pangilinan J."/>
            <person name="Riley R."/>
            <person name="Labutti K."/>
            <person name="Andreopoulos B."/>
            <person name="Lipzen A."/>
            <person name="Chen C."/>
            <person name="Yanf M."/>
            <person name="Daum C."/>
            <person name="Ng V."/>
            <person name="Clum A."/>
            <person name="Ohm R."/>
            <person name="Martin F."/>
            <person name="Silar P."/>
            <person name="Natvig D."/>
            <person name="Lalanne C."/>
            <person name="Gautier V."/>
            <person name="Ament-Velasquez S.L."/>
            <person name="Kruys A."/>
            <person name="Hutchinson M.I."/>
            <person name="Powell A.J."/>
            <person name="Barry K."/>
            <person name="Miller A.N."/>
            <person name="Grigoriev I.V."/>
            <person name="Debuchy R."/>
            <person name="Gladieux P."/>
            <person name="Thoren M.H."/>
            <person name="Johannesson H."/>
        </authorList>
    </citation>
    <scope>NUCLEOTIDE SEQUENCE</scope>
    <source>
        <strain evidence="2">PSN309</strain>
    </source>
</reference>